<dbReference type="OMA" id="NAYMCIP"/>
<feature type="transmembrane region" description="Helical" evidence="2">
    <location>
        <begin position="6"/>
        <end position="21"/>
    </location>
</feature>
<dbReference type="InterPro" id="IPR029021">
    <property type="entry name" value="Prot-tyrosine_phosphatase-like"/>
</dbReference>
<dbReference type="EMBL" id="KZ772682">
    <property type="protein sequence ID" value="PTQ46642.1"/>
    <property type="molecule type" value="Genomic_DNA"/>
</dbReference>
<evidence type="ECO:0000313" key="5">
    <source>
        <dbReference type="Proteomes" id="UP000244005"/>
    </source>
</evidence>
<dbReference type="GO" id="GO:0016791">
    <property type="term" value="F:phosphatase activity"/>
    <property type="evidence" value="ECO:0007669"/>
    <property type="project" value="UniProtKB-ARBA"/>
</dbReference>
<keyword evidence="2" id="KW-1133">Transmembrane helix</keyword>
<dbReference type="InterPro" id="IPR000340">
    <property type="entry name" value="Dual-sp_phosphatase_cat-dom"/>
</dbReference>
<feature type="transmembrane region" description="Helical" evidence="2">
    <location>
        <begin position="67"/>
        <end position="86"/>
    </location>
</feature>
<accession>A0A2R6XKM9</accession>
<evidence type="ECO:0000256" key="2">
    <source>
        <dbReference type="SAM" id="Phobius"/>
    </source>
</evidence>
<feature type="region of interest" description="Disordered" evidence="1">
    <location>
        <begin position="212"/>
        <end position="266"/>
    </location>
</feature>
<dbReference type="AlphaFoldDB" id="A0A2R6XKM9"/>
<organism evidence="4 5">
    <name type="scientific">Marchantia polymorpha</name>
    <name type="common">Common liverwort</name>
    <name type="synonym">Marchantia aquatica</name>
    <dbReference type="NCBI Taxonomy" id="3197"/>
    <lineage>
        <taxon>Eukaryota</taxon>
        <taxon>Viridiplantae</taxon>
        <taxon>Streptophyta</taxon>
        <taxon>Embryophyta</taxon>
        <taxon>Marchantiophyta</taxon>
        <taxon>Marchantiopsida</taxon>
        <taxon>Marchantiidae</taxon>
        <taxon>Marchantiales</taxon>
        <taxon>Marchantiaceae</taxon>
        <taxon>Marchantia</taxon>
    </lineage>
</organism>
<dbReference type="PANTHER" id="PTHR47216">
    <property type="match status" value="1"/>
</dbReference>
<proteinExistence type="predicted"/>
<evidence type="ECO:0000256" key="1">
    <source>
        <dbReference type="SAM" id="MobiDB-lite"/>
    </source>
</evidence>
<name>A0A2R6XKM9_MARPO</name>
<gene>
    <name evidence="4" type="ORF">MARPO_0010s0050</name>
</gene>
<keyword evidence="5" id="KW-1185">Reference proteome</keyword>
<feature type="transmembrane region" description="Helical" evidence="2">
    <location>
        <begin position="28"/>
        <end position="47"/>
    </location>
</feature>
<dbReference type="InterPro" id="IPR000387">
    <property type="entry name" value="Tyr_Pase_dom"/>
</dbReference>
<sequence length="266" mass="29974">MGISVVVSVPSAVLLGSFLGLRNNASPFILFPMLQASLVGFTAAIAASPYVNKPYLFGKTALGDFPWWSYAIFHPYLFGLRTYVILRRMRNGEAVYNQVSPGLFVGGWPSGPNDLPPGNPAVVDCTCELPRPAHSDPREYLNIPTWDTRGPRPEDIEKAVRWAVKKREQERPVYVHCAFGHGRSVAVMCALMVALGLTESWSNAEKIIQRHRPRARLNKAQRESLQQWRPETRSEGHGNLTVHYPPSRRVNHPDRNRLMHKRKSSL</sequence>
<dbReference type="Pfam" id="PF00782">
    <property type="entry name" value="DSPc"/>
    <property type="match status" value="1"/>
</dbReference>
<dbReference type="SMART" id="SM00195">
    <property type="entry name" value="DSPc"/>
    <property type="match status" value="1"/>
</dbReference>
<dbReference type="Proteomes" id="UP000244005">
    <property type="component" value="Unassembled WGS sequence"/>
</dbReference>
<dbReference type="CDD" id="cd14527">
    <property type="entry name" value="DSP_bac"/>
    <property type="match status" value="1"/>
</dbReference>
<dbReference type="OrthoDB" id="1890923at2759"/>
<reference evidence="5" key="1">
    <citation type="journal article" date="2017" name="Cell">
        <title>Insights into land plant evolution garnered from the Marchantia polymorpha genome.</title>
        <authorList>
            <person name="Bowman J.L."/>
            <person name="Kohchi T."/>
            <person name="Yamato K.T."/>
            <person name="Jenkins J."/>
            <person name="Shu S."/>
            <person name="Ishizaki K."/>
            <person name="Yamaoka S."/>
            <person name="Nishihama R."/>
            <person name="Nakamura Y."/>
            <person name="Berger F."/>
            <person name="Adam C."/>
            <person name="Aki S.S."/>
            <person name="Althoff F."/>
            <person name="Araki T."/>
            <person name="Arteaga-Vazquez M.A."/>
            <person name="Balasubrmanian S."/>
            <person name="Barry K."/>
            <person name="Bauer D."/>
            <person name="Boehm C.R."/>
            <person name="Briginshaw L."/>
            <person name="Caballero-Perez J."/>
            <person name="Catarino B."/>
            <person name="Chen F."/>
            <person name="Chiyoda S."/>
            <person name="Chovatia M."/>
            <person name="Davies K.M."/>
            <person name="Delmans M."/>
            <person name="Demura T."/>
            <person name="Dierschke T."/>
            <person name="Dolan L."/>
            <person name="Dorantes-Acosta A.E."/>
            <person name="Eklund D.M."/>
            <person name="Florent S.N."/>
            <person name="Flores-Sandoval E."/>
            <person name="Fujiyama A."/>
            <person name="Fukuzawa H."/>
            <person name="Galik B."/>
            <person name="Grimanelli D."/>
            <person name="Grimwood J."/>
            <person name="Grossniklaus U."/>
            <person name="Hamada T."/>
            <person name="Haseloff J."/>
            <person name="Hetherington A.J."/>
            <person name="Higo A."/>
            <person name="Hirakawa Y."/>
            <person name="Hundley H.N."/>
            <person name="Ikeda Y."/>
            <person name="Inoue K."/>
            <person name="Inoue S.I."/>
            <person name="Ishida S."/>
            <person name="Jia Q."/>
            <person name="Kakita M."/>
            <person name="Kanazawa T."/>
            <person name="Kawai Y."/>
            <person name="Kawashima T."/>
            <person name="Kennedy M."/>
            <person name="Kinose K."/>
            <person name="Kinoshita T."/>
            <person name="Kohara Y."/>
            <person name="Koide E."/>
            <person name="Komatsu K."/>
            <person name="Kopischke S."/>
            <person name="Kubo M."/>
            <person name="Kyozuka J."/>
            <person name="Lagercrantz U."/>
            <person name="Lin S.S."/>
            <person name="Lindquist E."/>
            <person name="Lipzen A.M."/>
            <person name="Lu C.W."/>
            <person name="De Luna E."/>
            <person name="Martienssen R.A."/>
            <person name="Minamino N."/>
            <person name="Mizutani M."/>
            <person name="Mizutani M."/>
            <person name="Mochizuki N."/>
            <person name="Monte I."/>
            <person name="Mosher R."/>
            <person name="Nagasaki H."/>
            <person name="Nakagami H."/>
            <person name="Naramoto S."/>
            <person name="Nishitani K."/>
            <person name="Ohtani M."/>
            <person name="Okamoto T."/>
            <person name="Okumura M."/>
            <person name="Phillips J."/>
            <person name="Pollak B."/>
            <person name="Reinders A."/>
            <person name="Rovekamp M."/>
            <person name="Sano R."/>
            <person name="Sawa S."/>
            <person name="Schmid M.W."/>
            <person name="Shirakawa M."/>
            <person name="Solano R."/>
            <person name="Spunde A."/>
            <person name="Suetsugu N."/>
            <person name="Sugano S."/>
            <person name="Sugiyama A."/>
            <person name="Sun R."/>
            <person name="Suzuki Y."/>
            <person name="Takenaka M."/>
            <person name="Takezawa D."/>
            <person name="Tomogane H."/>
            <person name="Tsuzuki M."/>
            <person name="Ueda T."/>
            <person name="Umeda M."/>
            <person name="Ward J.M."/>
            <person name="Watanabe Y."/>
            <person name="Yazaki K."/>
            <person name="Yokoyama R."/>
            <person name="Yoshitake Y."/>
            <person name="Yotsui I."/>
            <person name="Zachgo S."/>
            <person name="Schmutz J."/>
        </authorList>
    </citation>
    <scope>NUCLEOTIDE SEQUENCE [LARGE SCALE GENOMIC DNA]</scope>
    <source>
        <strain evidence="5">Tak-1</strain>
    </source>
</reference>
<dbReference type="PROSITE" id="PS50056">
    <property type="entry name" value="TYR_PHOSPHATASE_2"/>
    <property type="match status" value="1"/>
</dbReference>
<keyword evidence="2" id="KW-0472">Membrane</keyword>
<evidence type="ECO:0000259" key="3">
    <source>
        <dbReference type="PROSITE" id="PS50056"/>
    </source>
</evidence>
<protein>
    <recommendedName>
        <fullName evidence="3">Tyrosine specific protein phosphatases domain-containing protein</fullName>
    </recommendedName>
</protein>
<feature type="domain" description="Tyrosine specific protein phosphatases" evidence="3">
    <location>
        <begin position="154"/>
        <end position="223"/>
    </location>
</feature>
<dbReference type="SUPFAM" id="SSF52799">
    <property type="entry name" value="(Phosphotyrosine protein) phosphatases II"/>
    <property type="match status" value="1"/>
</dbReference>
<evidence type="ECO:0000313" key="4">
    <source>
        <dbReference type="EMBL" id="PTQ46642.1"/>
    </source>
</evidence>
<dbReference type="PANTHER" id="PTHR47216:SF4">
    <property type="entry name" value="OS01G0859400 PROTEIN"/>
    <property type="match status" value="1"/>
</dbReference>
<keyword evidence="2" id="KW-0812">Transmembrane</keyword>
<dbReference type="InterPro" id="IPR020422">
    <property type="entry name" value="TYR_PHOSPHATASE_DUAL_dom"/>
</dbReference>
<dbReference type="Gene3D" id="3.90.190.10">
    <property type="entry name" value="Protein tyrosine phosphatase superfamily"/>
    <property type="match status" value="1"/>
</dbReference>